<keyword evidence="2" id="KW-0472">Membrane</keyword>
<feature type="compositionally biased region" description="Basic and acidic residues" evidence="1">
    <location>
        <begin position="146"/>
        <end position="166"/>
    </location>
</feature>
<protein>
    <recommendedName>
        <fullName evidence="5">Transmembrane protein</fullName>
    </recommendedName>
</protein>
<keyword evidence="2" id="KW-0812">Transmembrane</keyword>
<feature type="region of interest" description="Disordered" evidence="1">
    <location>
        <begin position="207"/>
        <end position="257"/>
    </location>
</feature>
<feature type="region of interest" description="Disordered" evidence="1">
    <location>
        <begin position="132"/>
        <end position="190"/>
    </location>
</feature>
<evidence type="ECO:0000313" key="3">
    <source>
        <dbReference type="EMBL" id="KAF4640031.1"/>
    </source>
</evidence>
<accession>A0A7J6K0Z2</accession>
<keyword evidence="4" id="KW-1185">Reference proteome</keyword>
<organism evidence="3 4">
    <name type="scientific">Toxoplasma gondii</name>
    <dbReference type="NCBI Taxonomy" id="5811"/>
    <lineage>
        <taxon>Eukaryota</taxon>
        <taxon>Sar</taxon>
        <taxon>Alveolata</taxon>
        <taxon>Apicomplexa</taxon>
        <taxon>Conoidasida</taxon>
        <taxon>Coccidia</taxon>
        <taxon>Eucoccidiorida</taxon>
        <taxon>Eimeriorina</taxon>
        <taxon>Sarcocystidae</taxon>
        <taxon>Toxoplasma</taxon>
    </lineage>
</organism>
<gene>
    <name evidence="3" type="ORF">TGRH88_039560</name>
</gene>
<feature type="compositionally biased region" description="Basic residues" evidence="1">
    <location>
        <begin position="207"/>
        <end position="218"/>
    </location>
</feature>
<feature type="transmembrane region" description="Helical" evidence="2">
    <location>
        <begin position="45"/>
        <end position="70"/>
    </location>
</feature>
<evidence type="ECO:0000256" key="1">
    <source>
        <dbReference type="SAM" id="MobiDB-lite"/>
    </source>
</evidence>
<comment type="caution">
    <text evidence="3">The sequence shown here is derived from an EMBL/GenBank/DDBJ whole genome shotgun (WGS) entry which is preliminary data.</text>
</comment>
<name>A0A7J6K0Z2_TOXGO</name>
<dbReference type="AlphaFoldDB" id="A0A7J6K0Z2"/>
<feature type="compositionally biased region" description="Basic and acidic residues" evidence="1">
    <location>
        <begin position="174"/>
        <end position="189"/>
    </location>
</feature>
<proteinExistence type="predicted"/>
<keyword evidence="2" id="KW-1133">Transmembrane helix</keyword>
<evidence type="ECO:0000256" key="2">
    <source>
        <dbReference type="SAM" id="Phobius"/>
    </source>
</evidence>
<reference evidence="3 4" key="1">
    <citation type="submission" date="2020-03" db="EMBL/GenBank/DDBJ databases">
        <title>Genome sequence of Toxoplasma gondii RH-88 strain.</title>
        <authorList>
            <person name="Lorenzi H.A."/>
            <person name="Venepally P."/>
            <person name="Rozenberg A."/>
            <person name="Sibley D."/>
        </authorList>
    </citation>
    <scope>NUCLEOTIDE SEQUENCE [LARGE SCALE GENOMIC DNA]</scope>
    <source>
        <strain evidence="3 4">RH-88</strain>
    </source>
</reference>
<feature type="compositionally biased region" description="Basic and acidic residues" evidence="1">
    <location>
        <begin position="219"/>
        <end position="257"/>
    </location>
</feature>
<dbReference type="Proteomes" id="UP000557509">
    <property type="component" value="Unassembled WGS sequence"/>
</dbReference>
<sequence length="257" mass="29437">METLICLHFLHLRLSAPSLLPRFLFSVKHKTAFLPAAPGPKCSAAVWWICCAPFSLSFCSIFSLFCLVFVRQSVDRLLVDSATQRFPFFPNLTCRERQAVRAVSPFVLLSCLLLPFSTQFRNPRAESLLATASTTAEENEGGEQPQRGDKEVQREETKEFQSERESAGTMQAPGEKENAAPEGEERGRSTTETFCLCVFREWSGNRHVRRERQGKRARKGEAKREKETDSEEKPTRERHGRDRRENRRDETERLEGP</sequence>
<evidence type="ECO:0008006" key="5">
    <source>
        <dbReference type="Google" id="ProtNLM"/>
    </source>
</evidence>
<evidence type="ECO:0000313" key="4">
    <source>
        <dbReference type="Proteomes" id="UP000557509"/>
    </source>
</evidence>
<dbReference type="EMBL" id="JAAUHK010000195">
    <property type="protein sequence ID" value="KAF4640031.1"/>
    <property type="molecule type" value="Genomic_DNA"/>
</dbReference>